<keyword evidence="2" id="KW-1185">Reference proteome</keyword>
<proteinExistence type="predicted"/>
<dbReference type="EMBL" id="JAEUBG010003067">
    <property type="protein sequence ID" value="KAH3683552.1"/>
    <property type="molecule type" value="Genomic_DNA"/>
</dbReference>
<gene>
    <name evidence="1" type="ORF">WICPIJ_005479</name>
</gene>
<sequence length="162" mass="18162">MSGSVSSYFSNFLTSGSSESLWDQSLCDVLGKSTNVGILFAFRFKGINGEGDVFILDREFRKLFTFFDLSRQIDRTLCGLFSDQLVDLGRPPRLNSFHTNNSLGMWVGQFGFRVEVSFDEFDINWSGVVQFDQVLTAIGTNKTLSGLVSDKFTFFGLGRLEV</sequence>
<comment type="caution">
    <text evidence="1">The sequence shown here is derived from an EMBL/GenBank/DDBJ whole genome shotgun (WGS) entry which is preliminary data.</text>
</comment>
<name>A0A9P8Q3H2_WICPI</name>
<reference evidence="1" key="2">
    <citation type="submission" date="2021-01" db="EMBL/GenBank/DDBJ databases">
        <authorList>
            <person name="Schikora-Tamarit M.A."/>
        </authorList>
    </citation>
    <scope>NUCLEOTIDE SEQUENCE</scope>
    <source>
        <strain evidence="1">CBS2887</strain>
    </source>
</reference>
<reference evidence="1" key="1">
    <citation type="journal article" date="2021" name="Open Biol.">
        <title>Shared evolutionary footprints suggest mitochondrial oxidative damage underlies multiple complex I losses in fungi.</title>
        <authorList>
            <person name="Schikora-Tamarit M.A."/>
            <person name="Marcet-Houben M."/>
            <person name="Nosek J."/>
            <person name="Gabaldon T."/>
        </authorList>
    </citation>
    <scope>NUCLEOTIDE SEQUENCE</scope>
    <source>
        <strain evidence="1">CBS2887</strain>
    </source>
</reference>
<evidence type="ECO:0000313" key="2">
    <source>
        <dbReference type="Proteomes" id="UP000774326"/>
    </source>
</evidence>
<protein>
    <submittedName>
        <fullName evidence="1">Uncharacterized protein</fullName>
    </submittedName>
</protein>
<accession>A0A9P8Q3H2</accession>
<organism evidence="1 2">
    <name type="scientific">Wickerhamomyces pijperi</name>
    <name type="common">Yeast</name>
    <name type="synonym">Pichia pijperi</name>
    <dbReference type="NCBI Taxonomy" id="599730"/>
    <lineage>
        <taxon>Eukaryota</taxon>
        <taxon>Fungi</taxon>
        <taxon>Dikarya</taxon>
        <taxon>Ascomycota</taxon>
        <taxon>Saccharomycotina</taxon>
        <taxon>Saccharomycetes</taxon>
        <taxon>Phaffomycetales</taxon>
        <taxon>Wickerhamomycetaceae</taxon>
        <taxon>Wickerhamomyces</taxon>
    </lineage>
</organism>
<dbReference type="AlphaFoldDB" id="A0A9P8Q3H2"/>
<dbReference type="Proteomes" id="UP000774326">
    <property type="component" value="Unassembled WGS sequence"/>
</dbReference>
<evidence type="ECO:0000313" key="1">
    <source>
        <dbReference type="EMBL" id="KAH3683552.1"/>
    </source>
</evidence>